<name>A0A9W7A6R7_9STRA</name>
<sequence>MQKVDGEYADETMRLVIVPTEIPTRETMEAGEEAAETLIEGNTCTVVEDGESMTPESNGSCFELHVGVGDDSEFIIDTTGMTGFAIYAQHSPREFERDKHYLY</sequence>
<feature type="non-terminal residue" evidence="1">
    <location>
        <position position="103"/>
    </location>
</feature>
<gene>
    <name evidence="1" type="ORF">TrRE_jg6953</name>
</gene>
<keyword evidence="2" id="KW-1185">Reference proteome</keyword>
<dbReference type="AlphaFoldDB" id="A0A9W7A6R7"/>
<organism evidence="1 2">
    <name type="scientific">Triparma retinervis</name>
    <dbReference type="NCBI Taxonomy" id="2557542"/>
    <lineage>
        <taxon>Eukaryota</taxon>
        <taxon>Sar</taxon>
        <taxon>Stramenopiles</taxon>
        <taxon>Ochrophyta</taxon>
        <taxon>Bolidophyceae</taxon>
        <taxon>Parmales</taxon>
        <taxon>Triparmaceae</taxon>
        <taxon>Triparma</taxon>
    </lineage>
</organism>
<dbReference type="Proteomes" id="UP001165082">
    <property type="component" value="Unassembled WGS sequence"/>
</dbReference>
<dbReference type="EMBL" id="BRXZ01001176">
    <property type="protein sequence ID" value="GMH64440.1"/>
    <property type="molecule type" value="Genomic_DNA"/>
</dbReference>
<evidence type="ECO:0000313" key="1">
    <source>
        <dbReference type="EMBL" id="GMH64440.1"/>
    </source>
</evidence>
<proteinExistence type="predicted"/>
<accession>A0A9W7A6R7</accession>
<protein>
    <submittedName>
        <fullName evidence="1">Uncharacterized protein</fullName>
    </submittedName>
</protein>
<dbReference type="OrthoDB" id="46759at2759"/>
<reference evidence="1" key="1">
    <citation type="submission" date="2022-07" db="EMBL/GenBank/DDBJ databases">
        <title>Genome analysis of Parmales, a sister group of diatoms, reveals the evolutionary specialization of diatoms from phago-mixotrophs to photoautotrophs.</title>
        <authorList>
            <person name="Ban H."/>
            <person name="Sato S."/>
            <person name="Yoshikawa S."/>
            <person name="Kazumasa Y."/>
            <person name="Nakamura Y."/>
            <person name="Ichinomiya M."/>
            <person name="Saitoh K."/>
            <person name="Sato N."/>
            <person name="Blanc-Mathieu R."/>
            <person name="Endo H."/>
            <person name="Kuwata A."/>
            <person name="Ogata H."/>
        </authorList>
    </citation>
    <scope>NUCLEOTIDE SEQUENCE</scope>
</reference>
<evidence type="ECO:0000313" key="2">
    <source>
        <dbReference type="Proteomes" id="UP001165082"/>
    </source>
</evidence>
<comment type="caution">
    <text evidence="1">The sequence shown here is derived from an EMBL/GenBank/DDBJ whole genome shotgun (WGS) entry which is preliminary data.</text>
</comment>